<dbReference type="InterPro" id="IPR000121">
    <property type="entry name" value="PEP_util_C"/>
</dbReference>
<evidence type="ECO:0000256" key="8">
    <source>
        <dbReference type="ARBA" id="ARBA00022597"/>
    </source>
</evidence>
<dbReference type="InterPro" id="IPR029016">
    <property type="entry name" value="GAF-like_dom_sf"/>
</dbReference>
<dbReference type="GO" id="GO:0016301">
    <property type="term" value="F:kinase activity"/>
    <property type="evidence" value="ECO:0007669"/>
    <property type="project" value="UniProtKB-KW"/>
</dbReference>
<dbReference type="SUPFAM" id="SSF51621">
    <property type="entry name" value="Phosphoenolpyruvate/pyruvate domain"/>
    <property type="match status" value="1"/>
</dbReference>
<evidence type="ECO:0000313" key="16">
    <source>
        <dbReference type="EMBL" id="TDT37014.1"/>
    </source>
</evidence>
<comment type="caution">
    <text evidence="16">The sequence shown here is derived from an EMBL/GenBank/DDBJ whole genome shotgun (WGS) entry which is preliminary data.</text>
</comment>
<feature type="domain" description="GAF" evidence="15">
    <location>
        <begin position="20"/>
        <end position="168"/>
    </location>
</feature>
<keyword evidence="12" id="KW-0418">Kinase</keyword>
<dbReference type="Pfam" id="PF00391">
    <property type="entry name" value="PEP-utilizers"/>
    <property type="match status" value="1"/>
</dbReference>
<dbReference type="GO" id="GO:0009401">
    <property type="term" value="P:phosphoenolpyruvate-dependent sugar phosphotransferase system"/>
    <property type="evidence" value="ECO:0007669"/>
    <property type="project" value="UniProtKB-KW"/>
</dbReference>
<dbReference type="NCBIfam" id="NF008283">
    <property type="entry name" value="PRK11061.1"/>
    <property type="match status" value="1"/>
</dbReference>
<dbReference type="Pfam" id="PF01590">
    <property type="entry name" value="GAF"/>
    <property type="match status" value="1"/>
</dbReference>
<dbReference type="Gene3D" id="1.10.274.10">
    <property type="entry name" value="PtsI, HPr-binding domain"/>
    <property type="match status" value="1"/>
</dbReference>
<name>A0A4R7JHQ5_9GAMM</name>
<dbReference type="SUPFAM" id="SSF55781">
    <property type="entry name" value="GAF domain-like"/>
    <property type="match status" value="1"/>
</dbReference>
<evidence type="ECO:0000256" key="11">
    <source>
        <dbReference type="ARBA" id="ARBA00022723"/>
    </source>
</evidence>
<dbReference type="EMBL" id="SOAX01000008">
    <property type="protein sequence ID" value="TDT37014.1"/>
    <property type="molecule type" value="Genomic_DNA"/>
</dbReference>
<dbReference type="Pfam" id="PF05524">
    <property type="entry name" value="PEP-utilisers_N"/>
    <property type="match status" value="1"/>
</dbReference>
<dbReference type="SMART" id="SM00065">
    <property type="entry name" value="GAF"/>
    <property type="match status" value="1"/>
</dbReference>
<evidence type="ECO:0000256" key="9">
    <source>
        <dbReference type="ARBA" id="ARBA00022679"/>
    </source>
</evidence>
<evidence type="ECO:0000313" key="17">
    <source>
        <dbReference type="Proteomes" id="UP000295830"/>
    </source>
</evidence>
<keyword evidence="7" id="KW-0963">Cytoplasm</keyword>
<organism evidence="16 17">
    <name type="scientific">Halospina denitrificans</name>
    <dbReference type="NCBI Taxonomy" id="332522"/>
    <lineage>
        <taxon>Bacteria</taxon>
        <taxon>Pseudomonadati</taxon>
        <taxon>Pseudomonadota</taxon>
        <taxon>Gammaproteobacteria</taxon>
        <taxon>Halospina</taxon>
    </lineage>
</organism>
<dbReference type="AlphaFoldDB" id="A0A4R7JHQ5"/>
<evidence type="ECO:0000256" key="6">
    <source>
        <dbReference type="ARBA" id="ARBA00022448"/>
    </source>
</evidence>
<keyword evidence="17" id="KW-1185">Reference proteome</keyword>
<dbReference type="Gene3D" id="3.30.450.40">
    <property type="match status" value="1"/>
</dbReference>
<dbReference type="InterPro" id="IPR008731">
    <property type="entry name" value="PTS_EIN"/>
</dbReference>
<evidence type="ECO:0000256" key="3">
    <source>
        <dbReference type="ARBA" id="ARBA00004496"/>
    </source>
</evidence>
<dbReference type="PANTHER" id="PTHR46244">
    <property type="entry name" value="PHOSPHOENOLPYRUVATE-PROTEIN PHOSPHOTRANSFERASE"/>
    <property type="match status" value="1"/>
</dbReference>
<dbReference type="InterPro" id="IPR040442">
    <property type="entry name" value="Pyrv_kinase-like_dom_sf"/>
</dbReference>
<dbReference type="PANTHER" id="PTHR46244:SF1">
    <property type="entry name" value="PHOSPHOENOLPYRUVATE-DEPENDENT PHOSPHOTRANSFERASE SYSTEM"/>
    <property type="match status" value="1"/>
</dbReference>
<keyword evidence="13" id="KW-0460">Magnesium</keyword>
<evidence type="ECO:0000256" key="13">
    <source>
        <dbReference type="ARBA" id="ARBA00022842"/>
    </source>
</evidence>
<feature type="region of interest" description="Disordered" evidence="14">
    <location>
        <begin position="763"/>
        <end position="782"/>
    </location>
</feature>
<dbReference type="InterPro" id="IPR050499">
    <property type="entry name" value="PEP-utilizing_PTS_enzyme"/>
</dbReference>
<evidence type="ECO:0000256" key="7">
    <source>
        <dbReference type="ARBA" id="ARBA00022490"/>
    </source>
</evidence>
<evidence type="ECO:0000256" key="1">
    <source>
        <dbReference type="ARBA" id="ARBA00000683"/>
    </source>
</evidence>
<reference evidence="16 17" key="1">
    <citation type="submission" date="2019-03" db="EMBL/GenBank/DDBJ databases">
        <title>Genomic Encyclopedia of Type Strains, Phase IV (KMG-IV): sequencing the most valuable type-strain genomes for metagenomic binning, comparative biology and taxonomic classification.</title>
        <authorList>
            <person name="Goeker M."/>
        </authorList>
    </citation>
    <scope>NUCLEOTIDE SEQUENCE [LARGE SCALE GENOMIC DNA]</scope>
    <source>
        <strain evidence="16 17">DSM 15505</strain>
    </source>
</reference>
<comment type="cofactor">
    <cofactor evidence="2">
        <name>Mg(2+)</name>
        <dbReference type="ChEBI" id="CHEBI:18420"/>
    </cofactor>
</comment>
<dbReference type="InterPro" id="IPR008279">
    <property type="entry name" value="PEP-util_enz_mobile_dom"/>
</dbReference>
<dbReference type="GO" id="GO:0005737">
    <property type="term" value="C:cytoplasm"/>
    <property type="evidence" value="ECO:0007669"/>
    <property type="project" value="UniProtKB-SubCell"/>
</dbReference>
<dbReference type="EC" id="2.7.3.9" evidence="5"/>
<dbReference type="SUPFAM" id="SSF52009">
    <property type="entry name" value="Phosphohistidine domain"/>
    <property type="match status" value="1"/>
</dbReference>
<gene>
    <name evidence="16" type="ORF">DES49_2966</name>
</gene>
<keyword evidence="10" id="KW-0598">Phosphotransferase system</keyword>
<keyword evidence="11" id="KW-0479">Metal-binding</keyword>
<dbReference type="InterPro" id="IPR006318">
    <property type="entry name" value="PTS_EI-like"/>
</dbReference>
<evidence type="ECO:0000256" key="10">
    <source>
        <dbReference type="ARBA" id="ARBA00022683"/>
    </source>
</evidence>
<accession>A0A4R7JHQ5</accession>
<dbReference type="PRINTS" id="PR01736">
    <property type="entry name" value="PHPHTRNFRASE"/>
</dbReference>
<dbReference type="Proteomes" id="UP000295830">
    <property type="component" value="Unassembled WGS sequence"/>
</dbReference>
<dbReference type="PROSITE" id="PS00742">
    <property type="entry name" value="PEP_ENZYMES_2"/>
    <property type="match status" value="1"/>
</dbReference>
<comment type="subcellular location">
    <subcellularLocation>
        <location evidence="3">Cytoplasm</location>
    </subcellularLocation>
</comment>
<evidence type="ECO:0000256" key="12">
    <source>
        <dbReference type="ARBA" id="ARBA00022777"/>
    </source>
</evidence>
<dbReference type="GO" id="GO:0008965">
    <property type="term" value="F:phosphoenolpyruvate-protein phosphotransferase activity"/>
    <property type="evidence" value="ECO:0007669"/>
    <property type="project" value="UniProtKB-EC"/>
</dbReference>
<evidence type="ECO:0000256" key="5">
    <source>
        <dbReference type="ARBA" id="ARBA00012232"/>
    </source>
</evidence>
<protein>
    <recommendedName>
        <fullName evidence="5">phosphoenolpyruvate--protein phosphotransferase</fullName>
        <ecNumber evidence="5">2.7.3.9</ecNumber>
    </recommendedName>
</protein>
<evidence type="ECO:0000259" key="15">
    <source>
        <dbReference type="SMART" id="SM00065"/>
    </source>
</evidence>
<evidence type="ECO:0000256" key="14">
    <source>
        <dbReference type="SAM" id="MobiDB-lite"/>
    </source>
</evidence>
<dbReference type="Gene3D" id="3.50.30.10">
    <property type="entry name" value="Phosphohistidine domain"/>
    <property type="match status" value="1"/>
</dbReference>
<keyword evidence="8" id="KW-0762">Sugar transport</keyword>
<dbReference type="InterPro" id="IPR023151">
    <property type="entry name" value="PEP_util_CS"/>
</dbReference>
<comment type="catalytic activity">
    <reaction evidence="1">
        <text>L-histidyl-[protein] + phosphoenolpyruvate = N(pros)-phospho-L-histidyl-[protein] + pyruvate</text>
        <dbReference type="Rhea" id="RHEA:23880"/>
        <dbReference type="Rhea" id="RHEA-COMP:9745"/>
        <dbReference type="Rhea" id="RHEA-COMP:9746"/>
        <dbReference type="ChEBI" id="CHEBI:15361"/>
        <dbReference type="ChEBI" id="CHEBI:29979"/>
        <dbReference type="ChEBI" id="CHEBI:58702"/>
        <dbReference type="ChEBI" id="CHEBI:64837"/>
        <dbReference type="EC" id="2.7.3.9"/>
    </reaction>
</comment>
<dbReference type="InterPro" id="IPR003018">
    <property type="entry name" value="GAF"/>
</dbReference>
<dbReference type="GO" id="GO:0046872">
    <property type="term" value="F:metal ion binding"/>
    <property type="evidence" value="ECO:0007669"/>
    <property type="project" value="UniProtKB-KW"/>
</dbReference>
<dbReference type="SUPFAM" id="SSF47831">
    <property type="entry name" value="Enzyme I of the PEP:sugar phosphotransferase system HPr-binding (sub)domain"/>
    <property type="match status" value="1"/>
</dbReference>
<evidence type="ECO:0000256" key="4">
    <source>
        <dbReference type="ARBA" id="ARBA00007837"/>
    </source>
</evidence>
<comment type="similarity">
    <text evidence="4">Belongs to the PEP-utilizing enzyme family.</text>
</comment>
<dbReference type="Pfam" id="PF02896">
    <property type="entry name" value="PEP-utilizers_C"/>
    <property type="match status" value="1"/>
</dbReference>
<keyword evidence="9 16" id="KW-0808">Transferase</keyword>
<keyword evidence="6" id="KW-0813">Transport</keyword>
<dbReference type="InterPro" id="IPR036637">
    <property type="entry name" value="Phosphohistidine_dom_sf"/>
</dbReference>
<evidence type="ECO:0000256" key="2">
    <source>
        <dbReference type="ARBA" id="ARBA00001946"/>
    </source>
</evidence>
<dbReference type="InterPro" id="IPR015813">
    <property type="entry name" value="Pyrv/PenolPyrv_kinase-like_dom"/>
</dbReference>
<proteinExistence type="inferred from homology"/>
<dbReference type="NCBIfam" id="TIGR01417">
    <property type="entry name" value="PTS_I_fam"/>
    <property type="match status" value="1"/>
</dbReference>
<dbReference type="InterPro" id="IPR036618">
    <property type="entry name" value="PtsI_HPr-bd_sf"/>
</dbReference>
<sequence length="782" mass="86519">MTKMLSTLRSIVQELNGINNLQEALDTIASRVQAAMQTEVCSVYLYDQQSGCYVLKATEGLYKDAVGQVRIAPSEGLVGLVGTREEPINLEDAQSHPRNRYFPETGEERFRSFLGVPIIHHRRVLGVIVVQESQNQRCFDEGEEAFLVTISAQLAGVIAHSEATGAIGGLSITGDQARDVVFSGVAGSPGVAIGTGVVIFPPADLDSVPNKRCEDIDSEIQRFRDAVTSVREDVEQVGERLAPQLRPEEQALFEVYLRMLHDHALPGEVENRIQDGSWAQGALKDVVNQYVRHFEMMGDLYLRERAVDIRDLGRRLLSHLQEGEPETPEFPDNTILVSDELTPAMLGEVPQGQLVGLVSVRGSGNSHVAILARAMGVPTVMGLVDIPVAQLDGREMIVDGYEGQIFASPSMELKTFFESIIEEEQELVRGLEELRDKPCKTLDGHRMPLYVNTGLITDVVRSLNHGAEGIGLYRTEVPFMINERFPSEQEQRAYYREQLEAFAPADVTMRTLDIGGDKALSYFPIVEENPFLGWRGIRVTLDHPEIFLVQIRAMIKASEGLDNLRIMLPMVSNVSEIEEAQHLIYRAWHEVRGEGYKLAMPQVGVMIEIPAAVYQIREIASRVDFISVGSNDLTQYLLAVDRNNPRVASLYHSYHPAVLEALCQVAQDCHDVGKPVSICGELAGDPGGAILLMAMGYDALSMNAANLPKIKSIIRGVDLEMARQLLAEVLTMDSPHVIRSCVELRLRNLGFGRYIRPERSASQFNESVAQGEPTTAATSSRH</sequence>
<dbReference type="Gene3D" id="3.20.20.60">
    <property type="entry name" value="Phosphoenolpyruvate-binding domains"/>
    <property type="match status" value="1"/>
</dbReference>